<proteinExistence type="predicted"/>
<name>K6D3Q3_SCHAZ</name>
<gene>
    <name evidence="7" type="ORF">BAZO_10468</name>
</gene>
<dbReference type="Proteomes" id="UP000006315">
    <property type="component" value="Unassembled WGS sequence"/>
</dbReference>
<dbReference type="Gene3D" id="3.40.1710.10">
    <property type="entry name" value="abc type-2 transporter like domain"/>
    <property type="match status" value="1"/>
</dbReference>
<evidence type="ECO:0000256" key="1">
    <source>
        <dbReference type="ARBA" id="ARBA00004141"/>
    </source>
</evidence>
<evidence type="ECO:0000256" key="3">
    <source>
        <dbReference type="ARBA" id="ARBA00022989"/>
    </source>
</evidence>
<dbReference type="AlphaFoldDB" id="K6D3Q3"/>
<feature type="transmembrane region" description="Helical" evidence="5">
    <location>
        <begin position="700"/>
        <end position="721"/>
    </location>
</feature>
<reference evidence="7 8" key="1">
    <citation type="journal article" date="2012" name="Front. Microbiol.">
        <title>Redundancy and modularity in membrane-associated dissimilatory nitrate reduction in Bacillus.</title>
        <authorList>
            <person name="Heylen K."/>
            <person name="Keltjens J."/>
        </authorList>
    </citation>
    <scope>NUCLEOTIDE SEQUENCE [LARGE SCALE GENOMIC DNA]</scope>
    <source>
        <strain evidence="7 8">LMG 9581</strain>
    </source>
</reference>
<feature type="transmembrane region" description="Helical" evidence="5">
    <location>
        <begin position="766"/>
        <end position="788"/>
    </location>
</feature>
<feature type="transmembrane region" description="Helical" evidence="5">
    <location>
        <begin position="850"/>
        <end position="872"/>
    </location>
</feature>
<feature type="transmembrane region" description="Helical" evidence="5">
    <location>
        <begin position="800"/>
        <end position="823"/>
    </location>
</feature>
<organism evidence="7 8">
    <name type="scientific">Schinkia azotoformans LMG 9581</name>
    <dbReference type="NCBI Taxonomy" id="1131731"/>
    <lineage>
        <taxon>Bacteria</taxon>
        <taxon>Bacillati</taxon>
        <taxon>Bacillota</taxon>
        <taxon>Bacilli</taxon>
        <taxon>Bacillales</taxon>
        <taxon>Bacillaceae</taxon>
        <taxon>Calidifontibacillus/Schinkia group</taxon>
        <taxon>Schinkia</taxon>
    </lineage>
</organism>
<comment type="subcellular location">
    <subcellularLocation>
        <location evidence="1">Membrane</location>
        <topology evidence="1">Multi-pass membrane protein</topology>
    </subcellularLocation>
</comment>
<feature type="transmembrane region" description="Helical" evidence="5">
    <location>
        <begin position="12"/>
        <end position="38"/>
    </location>
</feature>
<dbReference type="Pfam" id="PF12698">
    <property type="entry name" value="ABC2_membrane_3"/>
    <property type="match status" value="1"/>
</dbReference>
<evidence type="ECO:0000259" key="6">
    <source>
        <dbReference type="Pfam" id="PF12698"/>
    </source>
</evidence>
<keyword evidence="3 5" id="KW-1133">Transmembrane helix</keyword>
<evidence type="ECO:0000256" key="5">
    <source>
        <dbReference type="SAM" id="Phobius"/>
    </source>
</evidence>
<dbReference type="STRING" id="1131731.BAZO_10468"/>
<dbReference type="PANTHER" id="PTHR43077">
    <property type="entry name" value="TRANSPORT PERMEASE YVFS-RELATED"/>
    <property type="match status" value="1"/>
</dbReference>
<dbReference type="InterPro" id="IPR017501">
    <property type="entry name" value="Phage_infect_YhgE_C"/>
</dbReference>
<dbReference type="RefSeq" id="WP_003331400.1">
    <property type="nucleotide sequence ID" value="NZ_AJLR01000057.1"/>
</dbReference>
<dbReference type="PANTHER" id="PTHR43077:SF10">
    <property type="entry name" value="TRANSPORT PERMEASE PROTEIN"/>
    <property type="match status" value="1"/>
</dbReference>
<dbReference type="GO" id="GO:0140359">
    <property type="term" value="F:ABC-type transporter activity"/>
    <property type="evidence" value="ECO:0007669"/>
    <property type="project" value="InterPro"/>
</dbReference>
<protein>
    <submittedName>
        <fullName evidence="7">Phage infection protein</fullName>
    </submittedName>
</protein>
<evidence type="ECO:0000256" key="2">
    <source>
        <dbReference type="ARBA" id="ARBA00022692"/>
    </source>
</evidence>
<comment type="caution">
    <text evidence="7">The sequence shown here is derived from an EMBL/GenBank/DDBJ whole genome shotgun (WGS) entry which is preliminary data.</text>
</comment>
<feature type="transmembrane region" description="Helical" evidence="5">
    <location>
        <begin position="733"/>
        <end position="754"/>
    </location>
</feature>
<dbReference type="GO" id="GO:0016020">
    <property type="term" value="C:membrane"/>
    <property type="evidence" value="ECO:0007669"/>
    <property type="project" value="UniProtKB-SubCell"/>
</dbReference>
<accession>K6D3Q3</accession>
<evidence type="ECO:0000313" key="8">
    <source>
        <dbReference type="Proteomes" id="UP000006315"/>
    </source>
</evidence>
<dbReference type="NCBIfam" id="TIGR03061">
    <property type="entry name" value="pip_yhgE_Nterm"/>
    <property type="match status" value="1"/>
</dbReference>
<keyword evidence="4 5" id="KW-0472">Membrane</keyword>
<dbReference type="EMBL" id="AJLR01000057">
    <property type="protein sequence ID" value="EKN67117.1"/>
    <property type="molecule type" value="Genomic_DNA"/>
</dbReference>
<keyword evidence="8" id="KW-1185">Reference proteome</keyword>
<keyword evidence="2 5" id="KW-0812">Transmembrane</keyword>
<evidence type="ECO:0000313" key="7">
    <source>
        <dbReference type="EMBL" id="EKN67117.1"/>
    </source>
</evidence>
<dbReference type="InterPro" id="IPR013525">
    <property type="entry name" value="ABC2_TM"/>
</dbReference>
<evidence type="ECO:0000256" key="4">
    <source>
        <dbReference type="ARBA" id="ARBA00023136"/>
    </source>
</evidence>
<sequence length="894" mass="99803">MKNILHIYKTDWLNIFKVPIATMLIIGLMVLPSLYAWVNLIGAWDPYGNTSRVPIAVTNEDEGTVLNIRDIHKEIKIGDEIVNNLKENTKLGWTFVSKEEAEKGVIHGDYYASLLIPKDFSEKVATIISDHPIKPEIQYTVNEKVNAIAPKITASGASGVVAQVNESIIKTASEAIFTVFNKVGIELEKELPTVRKIEHRILELAQHIPEIDQAANKALEIEKKMPEINEKANKIVEVEQYLPEVEAAGDKILLLEENIPKLKTIGDEIVAIQKRLPEIEKAANRVVEIDQNFYKVEKELNTALADAKKAEEIINEAITALPKVEQITDTSLKYINALHDFLKENEGAFDQIAPVIKQNLYLLQQTADAVTQFTEVLKQVNFDPELAAKMLTILQGQLTVGVNVIDHTESLLTSLNNYVPNKTLTNTIDSLNKLKTNFISQKKTLAGLQTVIENGERPISTAIENVNEQAKQASNILGGIIARYDTEIVPKVNQALDDIRLTAQNSADVLEGARNRLPDIEKILTDSAKVASFAVDQLTELQQNLPAIGARLHEAATTIQSKMGDLTKAVNEAVKFVQNDFPKLEPKIHQAADFVKNDLQGVEDDIHRVSTFVQTRLPEIEDRIHKVANLIREDLPGLEDALAKAAREIRHFQQTGDIGEIIKLLKNDIQEESDFLAHPVLMKENKMFPIPNYGSAMSPFYTTLALWVGALILASLLRFDVKNQEQFKSYEVYFGRLFTFMTIGIFQALIVTLGDMYLLGTYVADKLLFVLFGILISLVFMAIIYTFVSVFGNIGKALAIVFLVLQLSGSGGTFPIQVAPPFFRLINPFLPFTYAISLMREAVGGSIWDIVLHDLTFLVLFLCLAFIIGVLLKKPLSRFVERTAQKAKESKIIH</sequence>
<dbReference type="NCBIfam" id="TIGR03062">
    <property type="entry name" value="pip_yhgE_Cterm"/>
    <property type="match status" value="1"/>
</dbReference>
<feature type="domain" description="ABC-2 type transporter transmembrane" evidence="6">
    <location>
        <begin position="691"/>
        <end position="871"/>
    </location>
</feature>
<dbReference type="PATRIC" id="fig|1131731.3.peg.2186"/>
<dbReference type="InterPro" id="IPR051328">
    <property type="entry name" value="T7SS_ABC-Transporter"/>
</dbReference>
<dbReference type="InterPro" id="IPR017500">
    <property type="entry name" value="Phage_infect_YhgE_N"/>
</dbReference>